<feature type="transmembrane region" description="Helical" evidence="2">
    <location>
        <begin position="62"/>
        <end position="84"/>
    </location>
</feature>
<feature type="compositionally biased region" description="Polar residues" evidence="1">
    <location>
        <begin position="1"/>
        <end position="10"/>
    </location>
</feature>
<keyword evidence="2" id="KW-0812">Transmembrane</keyword>
<keyword evidence="2" id="KW-0472">Membrane</keyword>
<name>A0ABS8XPT7_9BURK</name>
<sequence>MPTATRSFPATQPIDPPTSSRTRVLAGLDSTPTRGRPRAAEAAPARQAATPAPAAPERLPGWARGVVIGGVLLAIGMPACVLLSRSMLEQEAMMEQSSSQAAMVCTAGEGRALDSSSVIGWLFGGSYFHCGDWETREARQQRDRDRDQANFLARERARQQY</sequence>
<gene>
    <name evidence="3" type="ORF">LXT13_10000</name>
</gene>
<keyword evidence="2" id="KW-1133">Transmembrane helix</keyword>
<feature type="region of interest" description="Disordered" evidence="1">
    <location>
        <begin position="139"/>
        <end position="161"/>
    </location>
</feature>
<reference evidence="3 4" key="1">
    <citation type="submission" date="2021-12" db="EMBL/GenBank/DDBJ databases">
        <title>Genome seq of P8.</title>
        <authorList>
            <person name="Seo T."/>
        </authorList>
    </citation>
    <scope>NUCLEOTIDE SEQUENCE [LARGE SCALE GENOMIC DNA]</scope>
    <source>
        <strain evidence="3 4">P8</strain>
    </source>
</reference>
<evidence type="ECO:0000313" key="3">
    <source>
        <dbReference type="EMBL" id="MCE4554764.1"/>
    </source>
</evidence>
<evidence type="ECO:0000256" key="2">
    <source>
        <dbReference type="SAM" id="Phobius"/>
    </source>
</evidence>
<evidence type="ECO:0008006" key="5">
    <source>
        <dbReference type="Google" id="ProtNLM"/>
    </source>
</evidence>
<proteinExistence type="predicted"/>
<evidence type="ECO:0000256" key="1">
    <source>
        <dbReference type="SAM" id="MobiDB-lite"/>
    </source>
</evidence>
<dbReference type="EMBL" id="JAJTWU010000003">
    <property type="protein sequence ID" value="MCE4554764.1"/>
    <property type="molecule type" value="Genomic_DNA"/>
</dbReference>
<feature type="region of interest" description="Disordered" evidence="1">
    <location>
        <begin position="1"/>
        <end position="58"/>
    </location>
</feature>
<feature type="compositionally biased region" description="Low complexity" evidence="1">
    <location>
        <begin position="40"/>
        <end position="58"/>
    </location>
</feature>
<comment type="caution">
    <text evidence="3">The sequence shown here is derived from an EMBL/GenBank/DDBJ whole genome shotgun (WGS) entry which is preliminary data.</text>
</comment>
<evidence type="ECO:0000313" key="4">
    <source>
        <dbReference type="Proteomes" id="UP001200741"/>
    </source>
</evidence>
<dbReference type="RefSeq" id="WP_233371773.1">
    <property type="nucleotide sequence ID" value="NZ_JAJTWU010000003.1"/>
</dbReference>
<protein>
    <recommendedName>
        <fullName evidence="5">Transmembrane protein</fullName>
    </recommendedName>
</protein>
<accession>A0ABS8XPT7</accession>
<organism evidence="3 4">
    <name type="scientific">Pelomonas cellulosilytica</name>
    <dbReference type="NCBI Taxonomy" id="2906762"/>
    <lineage>
        <taxon>Bacteria</taxon>
        <taxon>Pseudomonadati</taxon>
        <taxon>Pseudomonadota</taxon>
        <taxon>Betaproteobacteria</taxon>
        <taxon>Burkholderiales</taxon>
        <taxon>Sphaerotilaceae</taxon>
        <taxon>Roseateles</taxon>
    </lineage>
</organism>
<dbReference type="Proteomes" id="UP001200741">
    <property type="component" value="Unassembled WGS sequence"/>
</dbReference>
<keyword evidence="4" id="KW-1185">Reference proteome</keyword>